<evidence type="ECO:0000256" key="4">
    <source>
        <dbReference type="ARBA" id="ARBA00023163"/>
    </source>
</evidence>
<dbReference type="InterPro" id="IPR044210">
    <property type="entry name" value="Tfc3-like"/>
</dbReference>
<dbReference type="GO" id="GO:0000127">
    <property type="term" value="C:transcription factor TFIIIC complex"/>
    <property type="evidence" value="ECO:0007669"/>
    <property type="project" value="InterPro"/>
</dbReference>
<reference evidence="9" key="1">
    <citation type="submission" date="2020-07" db="EMBL/GenBank/DDBJ databases">
        <title>Multicomponent nature underlies the extraordinary mechanical properties of spider dragline silk.</title>
        <authorList>
            <person name="Kono N."/>
            <person name="Nakamura H."/>
            <person name="Mori M."/>
            <person name="Yoshida Y."/>
            <person name="Ohtoshi R."/>
            <person name="Malay A.D."/>
            <person name="Moran D.A.P."/>
            <person name="Tomita M."/>
            <person name="Numata K."/>
            <person name="Arakawa K."/>
        </authorList>
    </citation>
    <scope>NUCLEOTIDE SEQUENCE</scope>
</reference>
<sequence>MASNYDFMNGLLDEIALEGLDGITLEMLWKRITDRPRFPIPIDDDSKEFLWNQSAKHNDIEIYKLSKPRECSPIFNRCDDKNYESNIVEEFHMNISDPHLPIVPVEDGNIRGSCSNYKTRKCITSNIRNGNVLHSSLRQVMEKWGNSLVLVASPKIRLLSLIGTVTDPLIDMTLEEYCLLERIGRSRYLGEVPQGKGSSQATKAFFCKQLHYYLKKLTVKGLITKQNLNMRNKKGKMYIGNLFHLKRFYTKQMVKMTAWMKHLCDILKEKPQKREACRILKTEVGISDKTLRILTNRSFEKWVKFTTISCRELYANGSHKDWYTLKGHEKMVKVVQLVKHYDENSEKEDDDEDSEQDEHLSLNCYFDASKIYYGKSLLQQLYCHIKNYGPEGISSGDLGKIMTLPKLDIRNLLRALSKNDCIITILEDRGRQKVKKYVAETYANENKHYSALKERSTIETIKPLQLISSNADLDTDTDVGENEDNILVSKTDKRCDNESDAVYKNDFKMNMFENLNVETEVRELENVPHSTEKPFRTEIFPHNVPPRLKKTVSLTDRKLKRSKMILDHLKWKRFSTRRELHQYITKREREESYNFKLDIRSLASLLNKLHDSKKIKIIKVALKSEDKGTELEFICDNSTTASDPRIQNAIQQAKSKLIGAFKKSYQNVQKNDKPDYSCRYQSNKSNIKAGKTVTAVKMQKSSLMLQHSEENLIYPCMTPKFERAKILHLFLHYIVYQHKGNTKNNDQQRVYHKSKSWKRFVPPLPDHDRHGCCLLTDIYSNIPLSLLTKISNLAESIPELICFLKDKEKAHYLMKYLPQEMQNKLMGNRKYLFFLMDVIKILCHMGLISICPQVNEESDQVFLFVHRYASIKDTASTFSDRLDFKDINFKTKLYKFEHENDVKTFWLDLKRIAFQTPVNVASGKIFTGGHFDGTVKEMTKNKTFDEIKDDGSIPGDGLGVGGFDSTLFLHCKQNWQFISKDESSENTLITDVETKNISNPLKNFLENAEIENSEIQTKLRRLEGSSLFVQKHRVERNRKDKDDSQLNYGNGKESGVSKEQTCIDMKIRRDKKGKWQENGYENENNDNKEDNDNKRSAEVEQLSKKRKATELKVEICKSKKRIRYLDEKDKAALKNRDKIRCHWSSIEDSFLLLCRVVSFFLDPVYCKNTVIPYTAVRDLLHKHVPGVSKDKSSKSCERRIRYMMSNPVTMSNINMFLQEALEDTELVQEFSQPKPPKNKTDEWINMFTRVLTKLQEKFASFAFERCKMIFIPNSLKEFHGRFNLKYFDEKDDTHSFESVFNKPENVEDIKKFVLVTLIFSRLAAMDDDTYTSDSFRTLYQLYPRKALRSVIVHLRKKRIISADKTPYHQSSNKYNNPYKFSNMYNFGMLTKFPKKNLKESQILLDVLSSAGTEFYVELMGDVPSGYSAAVLSLITTKQLCLHAKLPPQAILFNTSISEEIKTNIVKRMINTLEDEEFSDMTISSDDEDIIIKSTGVGKETEKKHPRRKCTKLTKMEEMSSANISELNNSQASVEQLFINASRLALFLLRHEYSISPFEKVCNAQDYVVLNTCQVYCHLIHNNNTDLPINPPDIIETKFF</sequence>
<dbReference type="InterPro" id="IPR056467">
    <property type="entry name" value="eWH_GTF3C1"/>
</dbReference>
<gene>
    <name evidence="9" type="primary">GTF3C1</name>
    <name evidence="9" type="ORF">TNCT_217931</name>
</gene>
<keyword evidence="3" id="KW-0238">DNA-binding</keyword>
<dbReference type="PANTHER" id="PTHR15180:SF1">
    <property type="entry name" value="GENERAL TRANSCRIPTION FACTOR 3C POLYPEPTIDE 1"/>
    <property type="match status" value="1"/>
</dbReference>
<feature type="domain" description="GTF3C1 extended winged-helix" evidence="8">
    <location>
        <begin position="554"/>
        <end position="656"/>
    </location>
</feature>
<evidence type="ECO:0000256" key="3">
    <source>
        <dbReference type="ARBA" id="ARBA00023125"/>
    </source>
</evidence>
<dbReference type="Pfam" id="PF04182">
    <property type="entry name" value="B-block_TFIIIC"/>
    <property type="match status" value="1"/>
</dbReference>
<evidence type="ECO:0000256" key="6">
    <source>
        <dbReference type="SAM" id="MobiDB-lite"/>
    </source>
</evidence>
<feature type="domain" description="B-block binding subunit of TFIIIC" evidence="7">
    <location>
        <begin position="175"/>
        <end position="250"/>
    </location>
</feature>
<organism evidence="9 10">
    <name type="scientific">Trichonephila clavata</name>
    <name type="common">Joro spider</name>
    <name type="synonym">Nephila clavata</name>
    <dbReference type="NCBI Taxonomy" id="2740835"/>
    <lineage>
        <taxon>Eukaryota</taxon>
        <taxon>Metazoa</taxon>
        <taxon>Ecdysozoa</taxon>
        <taxon>Arthropoda</taxon>
        <taxon>Chelicerata</taxon>
        <taxon>Arachnida</taxon>
        <taxon>Araneae</taxon>
        <taxon>Araneomorphae</taxon>
        <taxon>Entelegynae</taxon>
        <taxon>Araneoidea</taxon>
        <taxon>Nephilidae</taxon>
        <taxon>Trichonephila</taxon>
    </lineage>
</organism>
<evidence type="ECO:0000259" key="8">
    <source>
        <dbReference type="Pfam" id="PF24101"/>
    </source>
</evidence>
<dbReference type="Pfam" id="PF24101">
    <property type="entry name" value="WHD_GTF3C1"/>
    <property type="match status" value="1"/>
</dbReference>
<evidence type="ECO:0000256" key="2">
    <source>
        <dbReference type="ARBA" id="ARBA00022553"/>
    </source>
</evidence>
<dbReference type="OrthoDB" id="68020at2759"/>
<comment type="subcellular location">
    <subcellularLocation>
        <location evidence="1">Nucleus</location>
    </subcellularLocation>
</comment>
<dbReference type="PANTHER" id="PTHR15180">
    <property type="entry name" value="GENERAL TRANSCRIPTION FACTOR 3C POLYPEPTIDE 1"/>
    <property type="match status" value="1"/>
</dbReference>
<dbReference type="GO" id="GO:0042791">
    <property type="term" value="P:5S class rRNA transcription by RNA polymerase III"/>
    <property type="evidence" value="ECO:0007669"/>
    <property type="project" value="TreeGrafter"/>
</dbReference>
<evidence type="ECO:0000313" key="9">
    <source>
        <dbReference type="EMBL" id="GFQ94882.1"/>
    </source>
</evidence>
<proteinExistence type="predicted"/>
<dbReference type="GO" id="GO:0006384">
    <property type="term" value="P:transcription initiation at RNA polymerase III promoter"/>
    <property type="evidence" value="ECO:0007669"/>
    <property type="project" value="InterPro"/>
</dbReference>
<feature type="region of interest" description="Disordered" evidence="6">
    <location>
        <begin position="1033"/>
        <end position="1060"/>
    </location>
</feature>
<keyword evidence="5" id="KW-0539">Nucleus</keyword>
<dbReference type="GO" id="GO:0005634">
    <property type="term" value="C:nucleus"/>
    <property type="evidence" value="ECO:0007669"/>
    <property type="project" value="UniProtKB-SubCell"/>
</dbReference>
<accession>A0A8X6G2I6</accession>
<name>A0A8X6G2I6_TRICU</name>
<evidence type="ECO:0000256" key="1">
    <source>
        <dbReference type="ARBA" id="ARBA00004123"/>
    </source>
</evidence>
<evidence type="ECO:0000259" key="7">
    <source>
        <dbReference type="Pfam" id="PF04182"/>
    </source>
</evidence>
<keyword evidence="4" id="KW-0804">Transcription</keyword>
<keyword evidence="2" id="KW-0597">Phosphoprotein</keyword>
<dbReference type="EMBL" id="BMAO01034225">
    <property type="protein sequence ID" value="GFQ94882.1"/>
    <property type="molecule type" value="Genomic_DNA"/>
</dbReference>
<evidence type="ECO:0000256" key="5">
    <source>
        <dbReference type="ARBA" id="ARBA00023242"/>
    </source>
</evidence>
<protein>
    <submittedName>
        <fullName evidence="9">General transcription factor 3C polypeptide 1</fullName>
    </submittedName>
</protein>
<evidence type="ECO:0000313" key="10">
    <source>
        <dbReference type="Proteomes" id="UP000887116"/>
    </source>
</evidence>
<keyword evidence="10" id="KW-1185">Reference proteome</keyword>
<dbReference type="GO" id="GO:0003677">
    <property type="term" value="F:DNA binding"/>
    <property type="evidence" value="ECO:0007669"/>
    <property type="project" value="UniProtKB-KW"/>
</dbReference>
<dbReference type="InterPro" id="IPR007309">
    <property type="entry name" value="TFIIIC_Bblock-bd"/>
</dbReference>
<feature type="region of interest" description="Disordered" evidence="6">
    <location>
        <begin position="1073"/>
        <end position="1103"/>
    </location>
</feature>
<dbReference type="Proteomes" id="UP000887116">
    <property type="component" value="Unassembled WGS sequence"/>
</dbReference>
<comment type="caution">
    <text evidence="9">The sequence shown here is derived from an EMBL/GenBank/DDBJ whole genome shotgun (WGS) entry which is preliminary data.</text>
</comment>
<feature type="compositionally biased region" description="Basic and acidic residues" evidence="6">
    <location>
        <begin position="1085"/>
        <end position="1103"/>
    </location>
</feature>